<evidence type="ECO:0000313" key="6">
    <source>
        <dbReference type="EMBL" id="NJB65313.1"/>
    </source>
</evidence>
<keyword evidence="2 3" id="KW-0732">Signal</keyword>
<feature type="signal peptide" evidence="3">
    <location>
        <begin position="1"/>
        <end position="32"/>
    </location>
</feature>
<feature type="chain" id="PRO_5038691368" evidence="3">
    <location>
        <begin position="33"/>
        <end position="399"/>
    </location>
</feature>
<evidence type="ECO:0000256" key="3">
    <source>
        <dbReference type="SAM" id="SignalP"/>
    </source>
</evidence>
<feature type="domain" description="Leucine-binding protein" evidence="4">
    <location>
        <begin position="37"/>
        <end position="376"/>
    </location>
</feature>
<dbReference type="Gene3D" id="3.40.50.2300">
    <property type="match status" value="2"/>
</dbReference>
<dbReference type="PANTHER" id="PTHR30483">
    <property type="entry name" value="LEUCINE-SPECIFIC-BINDING PROTEIN"/>
    <property type="match status" value="1"/>
</dbReference>
<reference evidence="5" key="2">
    <citation type="journal article" date="2021" name="PeerJ">
        <title>Extensive microbial diversity within the chicken gut microbiome revealed by metagenomics and culture.</title>
        <authorList>
            <person name="Gilroy R."/>
            <person name="Ravi A."/>
            <person name="Getino M."/>
            <person name="Pursley I."/>
            <person name="Horton D.L."/>
            <person name="Alikhan N.F."/>
            <person name="Baker D."/>
            <person name="Gharbi K."/>
            <person name="Hall N."/>
            <person name="Watson M."/>
            <person name="Adriaenssens E.M."/>
            <person name="Foster-Nyarko E."/>
            <person name="Jarju S."/>
            <person name="Secka A."/>
            <person name="Antonio M."/>
            <person name="Oren A."/>
            <person name="Chaudhuri R.R."/>
            <person name="La Ragione R."/>
            <person name="Hildebrand F."/>
            <person name="Pallen M.J."/>
        </authorList>
    </citation>
    <scope>NUCLEOTIDE SEQUENCE</scope>
    <source>
        <strain evidence="5">CHK175-13533</strain>
    </source>
</reference>
<dbReference type="EMBL" id="DYTQ01000059">
    <property type="protein sequence ID" value="HJH23919.1"/>
    <property type="molecule type" value="Genomic_DNA"/>
</dbReference>
<comment type="caution">
    <text evidence="5">The sequence shown here is derived from an EMBL/GenBank/DDBJ whole genome shotgun (WGS) entry which is preliminary data.</text>
</comment>
<protein>
    <submittedName>
        <fullName evidence="5">ABC transporter substrate-binding protein</fullName>
    </submittedName>
    <submittedName>
        <fullName evidence="6">Branched-chain amino acid transport system substrate-binding protein</fullName>
    </submittedName>
</protein>
<sequence length="399" mass="43042">MTKLFDQRRRQVVLTGAALAATSGMLPFTSFAASKDPVKVGVIISMSGQFASTGKQVAAAIELYQKQHGTTVAGREVQVIVRDDGGVAPDATRRIAQEMVTRDKVDVLAGFALTPLAYAAAPIATQSKTPMVVMAAATSAVVERSPFVVRTGFTLPQVTQPLSEWASQQGLKKAMTFVSDYGPGIDAEKVFVKNFVESGGEVLESIRAPLMNPDYSPFLKRVKDSKPEVLFVFVPSGEGAAFIKQFHERGLADDGIQLICTGDVLDDDLMGSIGEVALGVVSSHHYSAAHDSEKNKEYVKAFQELTGGSRPNFHSVGAYDGMHLIYQALEKTAGDSTGPTLLEAMKGLSWESVRGPISIDPETRDVVQNVYIRRGEKVGDQVWNVEFDQIDQVKDPGVE</sequence>
<dbReference type="Pfam" id="PF13458">
    <property type="entry name" value="Peripla_BP_6"/>
    <property type="match status" value="1"/>
</dbReference>
<organism evidence="5 7">
    <name type="scientific">Paenalcaligenes hominis</name>
    <dbReference type="NCBI Taxonomy" id="643674"/>
    <lineage>
        <taxon>Bacteria</taxon>
        <taxon>Pseudomonadati</taxon>
        <taxon>Pseudomonadota</taxon>
        <taxon>Betaproteobacteria</taxon>
        <taxon>Burkholderiales</taxon>
        <taxon>Alcaligenaceae</taxon>
        <taxon>Paenalcaligenes</taxon>
    </lineage>
</organism>
<dbReference type="RefSeq" id="WP_167661375.1">
    <property type="nucleotide sequence ID" value="NZ_BMCQ01000006.1"/>
</dbReference>
<evidence type="ECO:0000256" key="2">
    <source>
        <dbReference type="ARBA" id="ARBA00022729"/>
    </source>
</evidence>
<dbReference type="InterPro" id="IPR051010">
    <property type="entry name" value="BCAA_transport"/>
</dbReference>
<dbReference type="SUPFAM" id="SSF53822">
    <property type="entry name" value="Periplasmic binding protein-like I"/>
    <property type="match status" value="1"/>
</dbReference>
<evidence type="ECO:0000313" key="7">
    <source>
        <dbReference type="Proteomes" id="UP000700248"/>
    </source>
</evidence>
<dbReference type="InterPro" id="IPR028081">
    <property type="entry name" value="Leu-bd"/>
</dbReference>
<evidence type="ECO:0000313" key="8">
    <source>
        <dbReference type="Proteomes" id="UP000783934"/>
    </source>
</evidence>
<accession>A0A9D2VG97</accession>
<dbReference type="InterPro" id="IPR028082">
    <property type="entry name" value="Peripla_BP_I"/>
</dbReference>
<dbReference type="Proteomes" id="UP000783934">
    <property type="component" value="Unassembled WGS sequence"/>
</dbReference>
<dbReference type="CDD" id="cd20013">
    <property type="entry name" value="PBP1_RPA0985_benzoate-like"/>
    <property type="match status" value="1"/>
</dbReference>
<evidence type="ECO:0000256" key="1">
    <source>
        <dbReference type="ARBA" id="ARBA00010062"/>
    </source>
</evidence>
<keyword evidence="8" id="KW-1185">Reference proteome</keyword>
<evidence type="ECO:0000313" key="5">
    <source>
        <dbReference type="EMBL" id="HJH23919.1"/>
    </source>
</evidence>
<gene>
    <name evidence="6" type="ORF">GGR41_001562</name>
    <name evidence="5" type="ORF">K8U84_05120</name>
</gene>
<evidence type="ECO:0000259" key="4">
    <source>
        <dbReference type="Pfam" id="PF13458"/>
    </source>
</evidence>
<dbReference type="AlphaFoldDB" id="A0A9D2VG97"/>
<dbReference type="PANTHER" id="PTHR30483:SF6">
    <property type="entry name" value="PERIPLASMIC BINDING PROTEIN OF ABC TRANSPORTER FOR NATURAL AMINO ACIDS"/>
    <property type="match status" value="1"/>
</dbReference>
<reference evidence="5" key="3">
    <citation type="submission" date="2021-09" db="EMBL/GenBank/DDBJ databases">
        <authorList>
            <person name="Gilroy R."/>
        </authorList>
    </citation>
    <scope>NUCLEOTIDE SEQUENCE</scope>
    <source>
        <strain evidence="5">CHK175-13533</strain>
    </source>
</reference>
<comment type="similarity">
    <text evidence="1">Belongs to the leucine-binding protein family.</text>
</comment>
<dbReference type="EMBL" id="JAATIZ010000003">
    <property type="protein sequence ID" value="NJB65313.1"/>
    <property type="molecule type" value="Genomic_DNA"/>
</dbReference>
<reference evidence="6 8" key="1">
    <citation type="submission" date="2020-03" db="EMBL/GenBank/DDBJ databases">
        <title>Genomic Encyclopedia of Type Strains, Phase IV (KMG-IV): sequencing the most valuable type-strain genomes for metagenomic binning, comparative biology and taxonomic classification.</title>
        <authorList>
            <person name="Goeker M."/>
        </authorList>
    </citation>
    <scope>NUCLEOTIDE SEQUENCE [LARGE SCALE GENOMIC DNA]</scope>
    <source>
        <strain evidence="6 8">DSM 26613</strain>
    </source>
</reference>
<dbReference type="Proteomes" id="UP000700248">
    <property type="component" value="Unassembled WGS sequence"/>
</dbReference>
<name>A0A9D2VG97_9BURK</name>
<proteinExistence type="inferred from homology"/>